<accession>A0A7V8V7V6</accession>
<evidence type="ECO:0000313" key="4">
    <source>
        <dbReference type="Proteomes" id="UP000551616"/>
    </source>
</evidence>
<sequence length="319" mass="35169">MSKRLVTACWIIASLWAVTWTVPALAQESADDGAGMSSLDEELFNDLGSDLFDDIDLPAEAKQAPDDTKPPTDAGMQTKSKDSAEAVGGEEDAGDEAEGPRSMGAEQTGQAQGEDALTKIGGLMREVQQRIAGGQAESQTVAMQQEIIEEIEKLLDQQNNQNNQNQSNSNSQNQNQQQNQQQQQDQSQSQQQQNQQQNQQQGGQQQQQQQAGQQQSQQQQEGQGQSQPQEQPGGDSQPSQAQMQAGETSEDAQDSSDKLRDAKVLAISPEEQDALVKKAWGNLPPHLRKQISNSSMERFLPKYERLTQEYFRKLAEIEE</sequence>
<protein>
    <submittedName>
        <fullName evidence="3">Uncharacterized protein</fullName>
    </submittedName>
</protein>
<dbReference type="RefSeq" id="WP_207397973.1">
    <property type="nucleotide sequence ID" value="NZ_JABRWO010000010.1"/>
</dbReference>
<comment type="caution">
    <text evidence="3">The sequence shown here is derived from an EMBL/GenBank/DDBJ whole genome shotgun (WGS) entry which is preliminary data.</text>
</comment>
<dbReference type="Proteomes" id="UP000551616">
    <property type="component" value="Unassembled WGS sequence"/>
</dbReference>
<gene>
    <name evidence="3" type="ORF">HOV93_37660</name>
</gene>
<name>A0A7V8V7V6_9BACT</name>
<evidence type="ECO:0000313" key="3">
    <source>
        <dbReference type="EMBL" id="MBA2116575.1"/>
    </source>
</evidence>
<dbReference type="EMBL" id="JABRWO010000010">
    <property type="protein sequence ID" value="MBA2116575.1"/>
    <property type="molecule type" value="Genomic_DNA"/>
</dbReference>
<evidence type="ECO:0000256" key="1">
    <source>
        <dbReference type="SAM" id="MobiDB-lite"/>
    </source>
</evidence>
<feature type="compositionally biased region" description="Acidic residues" evidence="1">
    <location>
        <begin position="88"/>
        <end position="97"/>
    </location>
</feature>
<dbReference type="AlphaFoldDB" id="A0A7V8V7V6"/>
<evidence type="ECO:0000256" key="2">
    <source>
        <dbReference type="SAM" id="SignalP"/>
    </source>
</evidence>
<reference evidence="3 4" key="1">
    <citation type="submission" date="2020-05" db="EMBL/GenBank/DDBJ databases">
        <title>Bremerella alba sp. nov., a novel planctomycete isolated from the surface of the macroalga Fucus spiralis.</title>
        <authorList>
            <person name="Godinho O."/>
            <person name="Botelho R."/>
            <person name="Albuquerque L."/>
            <person name="Wiegand S."/>
            <person name="Da Costa M.S."/>
            <person name="Lobo-Da-Cunha A."/>
            <person name="Jogler C."/>
            <person name="Lage O.M."/>
        </authorList>
    </citation>
    <scope>NUCLEOTIDE SEQUENCE [LARGE SCALE GENOMIC DNA]</scope>
    <source>
        <strain evidence="3 4">FF15</strain>
    </source>
</reference>
<keyword evidence="2" id="KW-0732">Signal</keyword>
<feature type="chain" id="PRO_5030701978" evidence="2">
    <location>
        <begin position="27"/>
        <end position="319"/>
    </location>
</feature>
<feature type="signal peptide" evidence="2">
    <location>
        <begin position="1"/>
        <end position="26"/>
    </location>
</feature>
<feature type="region of interest" description="Disordered" evidence="1">
    <location>
        <begin position="58"/>
        <end position="121"/>
    </location>
</feature>
<feature type="region of interest" description="Disordered" evidence="1">
    <location>
        <begin position="153"/>
        <end position="261"/>
    </location>
</feature>
<organism evidence="3 4">
    <name type="scientific">Bremerella alba</name>
    <dbReference type="NCBI Taxonomy" id="980252"/>
    <lineage>
        <taxon>Bacteria</taxon>
        <taxon>Pseudomonadati</taxon>
        <taxon>Planctomycetota</taxon>
        <taxon>Planctomycetia</taxon>
        <taxon>Pirellulales</taxon>
        <taxon>Pirellulaceae</taxon>
        <taxon>Bremerella</taxon>
    </lineage>
</organism>
<feature type="compositionally biased region" description="Low complexity" evidence="1">
    <location>
        <begin position="157"/>
        <end position="240"/>
    </location>
</feature>
<proteinExistence type="predicted"/>
<keyword evidence="4" id="KW-1185">Reference proteome</keyword>